<dbReference type="OrthoDB" id="186626at2759"/>
<dbReference type="STRING" id="3076.A0A2P6TT35"/>
<dbReference type="InterPro" id="IPR029063">
    <property type="entry name" value="SAM-dependent_MTases_sf"/>
</dbReference>
<dbReference type="Gene3D" id="3.40.50.150">
    <property type="entry name" value="Vaccinia Virus protein VP39"/>
    <property type="match status" value="1"/>
</dbReference>
<gene>
    <name evidence="1" type="ORF">C2E21_3942</name>
</gene>
<proteinExistence type="predicted"/>
<sequence length="143" mass="16601">MPEEQQQANFELAQQRLARFSNRTVFLRMFTSEAVKQIQDESLDWVYIDARHDYCGCWEDMLQWWPKLRPNGLFMGHDYITAAGVRQIHPQEDWSLCANGTRHEGAVEGAVRDFAQLHFLTVAVTYAEGHPWKSWMAALQAPC</sequence>
<dbReference type="Pfam" id="PF13578">
    <property type="entry name" value="Methyltransf_24"/>
    <property type="match status" value="1"/>
</dbReference>
<evidence type="ECO:0000313" key="2">
    <source>
        <dbReference type="Proteomes" id="UP000239899"/>
    </source>
</evidence>
<dbReference type="PANTHER" id="PTHR37909">
    <property type="entry name" value="S-ADENOSYL-L-METHIONINE-DEPENDENT METHYLTRANSFERASES SUPERFAMILY PROTEIN"/>
    <property type="match status" value="1"/>
</dbReference>
<dbReference type="Proteomes" id="UP000239899">
    <property type="component" value="Unassembled WGS sequence"/>
</dbReference>
<name>A0A2P6TT35_CHLSO</name>
<reference evidence="1 2" key="1">
    <citation type="journal article" date="2018" name="Plant J.">
        <title>Genome sequences of Chlorella sorokiniana UTEX 1602 and Micractinium conductrix SAG 241.80: implications to maltose excretion by a green alga.</title>
        <authorList>
            <person name="Arriola M.B."/>
            <person name="Velmurugan N."/>
            <person name="Zhang Y."/>
            <person name="Plunkett M.H."/>
            <person name="Hondzo H."/>
            <person name="Barney B.M."/>
        </authorList>
    </citation>
    <scope>NUCLEOTIDE SEQUENCE [LARGE SCALE GENOMIC DNA]</scope>
    <source>
        <strain evidence="2">UTEX 1602</strain>
    </source>
</reference>
<dbReference type="EMBL" id="LHPG02000007">
    <property type="protein sequence ID" value="PRW57235.1"/>
    <property type="molecule type" value="Genomic_DNA"/>
</dbReference>
<dbReference type="SUPFAM" id="SSF53335">
    <property type="entry name" value="S-adenosyl-L-methionine-dependent methyltransferases"/>
    <property type="match status" value="1"/>
</dbReference>
<protein>
    <submittedName>
        <fullName evidence="1">Uncharacterized protein</fullName>
    </submittedName>
</protein>
<comment type="caution">
    <text evidence="1">The sequence shown here is derived from an EMBL/GenBank/DDBJ whole genome shotgun (WGS) entry which is preliminary data.</text>
</comment>
<organism evidence="1 2">
    <name type="scientific">Chlorella sorokiniana</name>
    <name type="common">Freshwater green alga</name>
    <dbReference type="NCBI Taxonomy" id="3076"/>
    <lineage>
        <taxon>Eukaryota</taxon>
        <taxon>Viridiplantae</taxon>
        <taxon>Chlorophyta</taxon>
        <taxon>core chlorophytes</taxon>
        <taxon>Trebouxiophyceae</taxon>
        <taxon>Chlorellales</taxon>
        <taxon>Chlorellaceae</taxon>
        <taxon>Chlorella clade</taxon>
        <taxon>Chlorella</taxon>
    </lineage>
</organism>
<dbReference type="PANTHER" id="PTHR37909:SF1">
    <property type="entry name" value="S-ADENOSYL-L-METHIONINE-DEPENDENT METHYLTRANSFERASES SUPERFAMILY PROTEIN"/>
    <property type="match status" value="1"/>
</dbReference>
<keyword evidence="2" id="KW-1185">Reference proteome</keyword>
<accession>A0A2P6TT35</accession>
<dbReference type="AlphaFoldDB" id="A0A2P6TT35"/>
<evidence type="ECO:0000313" key="1">
    <source>
        <dbReference type="EMBL" id="PRW57235.1"/>
    </source>
</evidence>